<feature type="region of interest" description="Actin-binding" evidence="3">
    <location>
        <begin position="611"/>
        <end position="633"/>
    </location>
</feature>
<evidence type="ECO:0000259" key="5">
    <source>
        <dbReference type="PROSITE" id="PS51456"/>
    </source>
</evidence>
<comment type="caution">
    <text evidence="6">The sequence shown here is derived from an EMBL/GenBank/DDBJ whole genome shotgun (WGS) entry which is preliminary data.</text>
</comment>
<dbReference type="EMBL" id="CAJJDN010000117">
    <property type="protein sequence ID" value="CAD8118390.1"/>
    <property type="molecule type" value="Genomic_DNA"/>
</dbReference>
<proteinExistence type="inferred from homology"/>
<dbReference type="AlphaFoldDB" id="A0A8S1QV94"/>
<evidence type="ECO:0000313" key="7">
    <source>
        <dbReference type="Proteomes" id="UP000692954"/>
    </source>
</evidence>
<reference evidence="6" key="1">
    <citation type="submission" date="2021-01" db="EMBL/GenBank/DDBJ databases">
        <authorList>
            <consortium name="Genoscope - CEA"/>
            <person name="William W."/>
        </authorList>
    </citation>
    <scope>NUCLEOTIDE SEQUENCE</scope>
</reference>
<sequence>MNESVPIQPILQPDEKINVPFFNQLPNNIADISNPSQQQTLELLENAFNQKQIYLELGNQNLILLNPFEDTQHLNDKQIQNCKQYFVQKNSPSQYPPHIFKFAELAQQSCFSTNNKNNTSSIVTQGISGSGKSETSKSIISYLASWSKSGLYISTTLNKVEIEQGLISSNIIYEAFGNAKTKKNANSSRFGKIVSIQFEKGGKISGTKITTTLFERTRVTQLGFMDRNYHIFYQLKIAYERIEELKNFAQQYQDQVEYDIVQLVEEITKFQLDSEFVLLGTKNQITSSSDVQSINQSDLNQINQDFENFKQLLISFGDLDFSLEDIVNILQCVAGLIHLEENNYEKAEELLKISNLKETIDSKITNLQQSKKLQAESIVDGIIMDFYYKLFCWIQNKINKQLFQDYDSNKKFILNIFDSFGFEVIENKQGVQQNQLEQLMLNYVNEKLQNYFYLHIIENAENAFISENLTPIPAKFEKNDKIISLIEEVIFKSLKDCHLLSRNTGDLKEIITKQSQEKNLKNILIDEQQLKTKKQALTSSQNIHKFEQNILGIRHTGGEVYYQVDGFLSRNKYSVSENLQNINKLSQNSIINSFELQSQNQTVADNTLIVCRDMIDILKKSDTWFVKCFQTNYELQPNNFDQNAILTQLKYSGIDQIQQFLSQTYYQTIPNEEFFNNYQILNSGVKNLQELMMFINEQFQEIFNQSNVCQIYQGSKNILIKDSFKKLLVQKEPFNSNDKQLIKQMNEQKAYYEKAIKLLNEKLQISEKEAIFQKQRADNFEANQNQLLSLIQQMQNIFSQVTQFCYIQQFQQQGMANNQPFEQKTQENMEINDYNQRTSLGFGDIQ</sequence>
<gene>
    <name evidence="6" type="ORF">PSON_ATCC_30995.1.T1170063</name>
</gene>
<dbReference type="PROSITE" id="PS51456">
    <property type="entry name" value="MYOSIN_MOTOR"/>
    <property type="match status" value="1"/>
</dbReference>
<keyword evidence="4" id="KW-0175">Coiled coil</keyword>
<dbReference type="CDD" id="cd00124">
    <property type="entry name" value="MYSc"/>
    <property type="match status" value="1"/>
</dbReference>
<comment type="similarity">
    <text evidence="3">Belongs to the TRAFAC class myosin-kinesin ATPase superfamily. Myosin family.</text>
</comment>
<dbReference type="InterPro" id="IPR001609">
    <property type="entry name" value="Myosin_head_motor_dom-like"/>
</dbReference>
<organism evidence="6 7">
    <name type="scientific">Paramecium sonneborni</name>
    <dbReference type="NCBI Taxonomy" id="65129"/>
    <lineage>
        <taxon>Eukaryota</taxon>
        <taxon>Sar</taxon>
        <taxon>Alveolata</taxon>
        <taxon>Ciliophora</taxon>
        <taxon>Intramacronucleata</taxon>
        <taxon>Oligohymenophorea</taxon>
        <taxon>Peniculida</taxon>
        <taxon>Parameciidae</taxon>
        <taxon>Paramecium</taxon>
    </lineage>
</organism>
<feature type="binding site" evidence="3">
    <location>
        <begin position="126"/>
        <end position="133"/>
    </location>
    <ligand>
        <name>ATP</name>
        <dbReference type="ChEBI" id="CHEBI:30616"/>
    </ligand>
</feature>
<keyword evidence="2 3" id="KW-0067">ATP-binding</keyword>
<evidence type="ECO:0000256" key="4">
    <source>
        <dbReference type="SAM" id="Coils"/>
    </source>
</evidence>
<dbReference type="GO" id="GO:0016459">
    <property type="term" value="C:myosin complex"/>
    <property type="evidence" value="ECO:0007669"/>
    <property type="project" value="UniProtKB-KW"/>
</dbReference>
<keyword evidence="1 3" id="KW-0547">Nucleotide-binding</keyword>
<dbReference type="GO" id="GO:0005524">
    <property type="term" value="F:ATP binding"/>
    <property type="evidence" value="ECO:0007669"/>
    <property type="project" value="UniProtKB-UniRule"/>
</dbReference>
<evidence type="ECO:0000313" key="6">
    <source>
        <dbReference type="EMBL" id="CAD8118390.1"/>
    </source>
</evidence>
<dbReference type="Pfam" id="PF00063">
    <property type="entry name" value="Myosin_head"/>
    <property type="match status" value="1"/>
</dbReference>
<evidence type="ECO:0000256" key="2">
    <source>
        <dbReference type="ARBA" id="ARBA00022840"/>
    </source>
</evidence>
<dbReference type="PANTHER" id="PTHR13140:SF706">
    <property type="entry name" value="DILUTE CLASS UNCONVENTIONAL MYOSIN, ISOFORM C"/>
    <property type="match status" value="1"/>
</dbReference>
<protein>
    <recommendedName>
        <fullName evidence="5">Myosin motor domain-containing protein</fullName>
    </recommendedName>
</protein>
<name>A0A8S1QV94_9CILI</name>
<dbReference type="GO" id="GO:0000146">
    <property type="term" value="F:microfilament motor activity"/>
    <property type="evidence" value="ECO:0007669"/>
    <property type="project" value="TreeGrafter"/>
</dbReference>
<dbReference type="GO" id="GO:0051015">
    <property type="term" value="F:actin filament binding"/>
    <property type="evidence" value="ECO:0007669"/>
    <property type="project" value="TreeGrafter"/>
</dbReference>
<dbReference type="GO" id="GO:0016020">
    <property type="term" value="C:membrane"/>
    <property type="evidence" value="ECO:0007669"/>
    <property type="project" value="TreeGrafter"/>
</dbReference>
<keyword evidence="3" id="KW-0518">Myosin</keyword>
<evidence type="ECO:0000256" key="3">
    <source>
        <dbReference type="PROSITE-ProRule" id="PRU00782"/>
    </source>
</evidence>
<dbReference type="Proteomes" id="UP000692954">
    <property type="component" value="Unassembled WGS sequence"/>
</dbReference>
<dbReference type="PANTHER" id="PTHR13140">
    <property type="entry name" value="MYOSIN"/>
    <property type="match status" value="1"/>
</dbReference>
<accession>A0A8S1QV94</accession>
<dbReference type="OrthoDB" id="6108017at2759"/>
<keyword evidence="7" id="KW-1185">Reference proteome</keyword>
<feature type="domain" description="Myosin motor" evidence="5">
    <location>
        <begin position="24"/>
        <end position="733"/>
    </location>
</feature>
<keyword evidence="3" id="KW-0009">Actin-binding</keyword>
<keyword evidence="3" id="KW-0505">Motor protein</keyword>
<evidence type="ECO:0000256" key="1">
    <source>
        <dbReference type="ARBA" id="ARBA00022741"/>
    </source>
</evidence>
<dbReference type="GO" id="GO:0005737">
    <property type="term" value="C:cytoplasm"/>
    <property type="evidence" value="ECO:0007669"/>
    <property type="project" value="TreeGrafter"/>
</dbReference>
<dbReference type="SMART" id="SM00242">
    <property type="entry name" value="MYSc"/>
    <property type="match status" value="1"/>
</dbReference>
<dbReference type="GO" id="GO:0007015">
    <property type="term" value="P:actin filament organization"/>
    <property type="evidence" value="ECO:0007669"/>
    <property type="project" value="TreeGrafter"/>
</dbReference>
<feature type="coiled-coil region" evidence="4">
    <location>
        <begin position="742"/>
        <end position="769"/>
    </location>
</feature>